<dbReference type="Pfam" id="PF03466">
    <property type="entry name" value="LysR_substrate"/>
    <property type="match status" value="1"/>
</dbReference>
<dbReference type="STRING" id="240303.SAMN05421677_13312"/>
<evidence type="ECO:0000259" key="5">
    <source>
        <dbReference type="PROSITE" id="PS50931"/>
    </source>
</evidence>
<evidence type="ECO:0000256" key="4">
    <source>
        <dbReference type="ARBA" id="ARBA00023163"/>
    </source>
</evidence>
<reference evidence="7" key="1">
    <citation type="submission" date="2016-10" db="EMBL/GenBank/DDBJ databases">
        <authorList>
            <person name="Varghese N."/>
            <person name="Submissions S."/>
        </authorList>
    </citation>
    <scope>NUCLEOTIDE SEQUENCE [LARGE SCALE GENOMIC DNA]</scope>
    <source>
        <strain evidence="7">CGMCC 1.3703</strain>
    </source>
</reference>
<dbReference type="InterPro" id="IPR036388">
    <property type="entry name" value="WH-like_DNA-bd_sf"/>
</dbReference>
<dbReference type="InterPro" id="IPR000847">
    <property type="entry name" value="LysR_HTH_N"/>
</dbReference>
<evidence type="ECO:0000256" key="2">
    <source>
        <dbReference type="ARBA" id="ARBA00023015"/>
    </source>
</evidence>
<dbReference type="OrthoDB" id="107670at2"/>
<name>A0A1H0VC94_HALAD</name>
<evidence type="ECO:0000313" key="6">
    <source>
        <dbReference type="EMBL" id="SDP75983.1"/>
    </source>
</evidence>
<organism evidence="6 7">
    <name type="scientific">Halobacillus aidingensis</name>
    <dbReference type="NCBI Taxonomy" id="240303"/>
    <lineage>
        <taxon>Bacteria</taxon>
        <taxon>Bacillati</taxon>
        <taxon>Bacillota</taxon>
        <taxon>Bacilli</taxon>
        <taxon>Bacillales</taxon>
        <taxon>Bacillaceae</taxon>
        <taxon>Halobacillus</taxon>
    </lineage>
</organism>
<dbReference type="Gene3D" id="3.40.190.290">
    <property type="match status" value="1"/>
</dbReference>
<evidence type="ECO:0000313" key="7">
    <source>
        <dbReference type="Proteomes" id="UP000198860"/>
    </source>
</evidence>
<dbReference type="AlphaFoldDB" id="A0A1H0VC94"/>
<dbReference type="EMBL" id="FNIZ01000033">
    <property type="protein sequence ID" value="SDP75983.1"/>
    <property type="molecule type" value="Genomic_DNA"/>
</dbReference>
<dbReference type="CDD" id="cd05466">
    <property type="entry name" value="PBP2_LTTR_substrate"/>
    <property type="match status" value="1"/>
</dbReference>
<dbReference type="GO" id="GO:0000976">
    <property type="term" value="F:transcription cis-regulatory region binding"/>
    <property type="evidence" value="ECO:0007669"/>
    <property type="project" value="TreeGrafter"/>
</dbReference>
<keyword evidence="4" id="KW-0804">Transcription</keyword>
<dbReference type="Proteomes" id="UP000198860">
    <property type="component" value="Unassembled WGS sequence"/>
</dbReference>
<accession>A0A1H0VC94</accession>
<feature type="domain" description="HTH lysR-type" evidence="5">
    <location>
        <begin position="1"/>
        <end position="58"/>
    </location>
</feature>
<dbReference type="Pfam" id="PF00126">
    <property type="entry name" value="HTH_1"/>
    <property type="match status" value="1"/>
</dbReference>
<protein>
    <submittedName>
        <fullName evidence="6">DNA-binding transcriptional regulator, LysR family</fullName>
    </submittedName>
</protein>
<sequence length="282" mass="31494">MKVNDYHLLLDLNQFRTIRKTAKSILISQPAITQRLKYIEEHLGGQIFLRTPKGLLPTPFGEVVLAHAKHVLHQEGVLKEKLAQVEGKVAGTLSLGASSLYSQHFLPDVLQSFTQAFPEVTIDLVTGVSEEIRQSASSFHIAIVRGGPIEDYESFHLLSDPLFLLDTVPMGKGERPLIEFKSDPGFQKLIETWMARDPGMLVKRSIKVDHFETAKQMMKRGLGMTVLPESIIKEEKDAYSCLPLETEGQAIVRETWACVKPGGRALPQVEAFLEHIRNGVSE</sequence>
<evidence type="ECO:0000256" key="1">
    <source>
        <dbReference type="ARBA" id="ARBA00009437"/>
    </source>
</evidence>
<evidence type="ECO:0000256" key="3">
    <source>
        <dbReference type="ARBA" id="ARBA00023125"/>
    </source>
</evidence>
<dbReference type="PRINTS" id="PR00039">
    <property type="entry name" value="HTHLYSR"/>
</dbReference>
<dbReference type="InterPro" id="IPR005119">
    <property type="entry name" value="LysR_subst-bd"/>
</dbReference>
<keyword evidence="2" id="KW-0805">Transcription regulation</keyword>
<dbReference type="SUPFAM" id="SSF46785">
    <property type="entry name" value="Winged helix' DNA-binding domain"/>
    <property type="match status" value="1"/>
</dbReference>
<dbReference type="PANTHER" id="PTHR30126:SF78">
    <property type="entry name" value="HTH LYSR-TYPE DOMAIN-CONTAINING PROTEIN"/>
    <property type="match status" value="1"/>
</dbReference>
<keyword evidence="3 6" id="KW-0238">DNA-binding</keyword>
<gene>
    <name evidence="6" type="ORF">SAMN05421677_13312</name>
</gene>
<dbReference type="PANTHER" id="PTHR30126">
    <property type="entry name" value="HTH-TYPE TRANSCRIPTIONAL REGULATOR"/>
    <property type="match status" value="1"/>
</dbReference>
<dbReference type="InterPro" id="IPR036390">
    <property type="entry name" value="WH_DNA-bd_sf"/>
</dbReference>
<dbReference type="SUPFAM" id="SSF53850">
    <property type="entry name" value="Periplasmic binding protein-like II"/>
    <property type="match status" value="1"/>
</dbReference>
<dbReference type="Gene3D" id="1.10.10.10">
    <property type="entry name" value="Winged helix-like DNA-binding domain superfamily/Winged helix DNA-binding domain"/>
    <property type="match status" value="1"/>
</dbReference>
<dbReference type="RefSeq" id="WP_089654821.1">
    <property type="nucleotide sequence ID" value="NZ_FNIZ01000033.1"/>
</dbReference>
<proteinExistence type="inferred from homology"/>
<comment type="similarity">
    <text evidence="1">Belongs to the LysR transcriptional regulatory family.</text>
</comment>
<dbReference type="PROSITE" id="PS50931">
    <property type="entry name" value="HTH_LYSR"/>
    <property type="match status" value="1"/>
</dbReference>
<keyword evidence="7" id="KW-1185">Reference proteome</keyword>
<dbReference type="GO" id="GO:0003700">
    <property type="term" value="F:DNA-binding transcription factor activity"/>
    <property type="evidence" value="ECO:0007669"/>
    <property type="project" value="InterPro"/>
</dbReference>